<gene>
    <name evidence="3" type="ORF">AB5J52_37955</name>
</gene>
<comment type="similarity">
    <text evidence="1">Belongs to the short-chain dehydrogenases/reductases (SDR) family.</text>
</comment>
<dbReference type="AlphaFoldDB" id="A0AB39R1X7"/>
<sequence length="273" mass="28309">MSATGPRPGTPVPGTVVVTGAARGLGRAIAHRVARKDRPVAVVDLDLRSYAHFPAEKALMTHESTDAELRAAGFCSRGYEADLTDLDRVRDTIAAIENDLGPITGLVCNAGGGSGGIHDNRAGSLASAALEQALRHNLTTTVNTCVAVVPGMVTRGRGSVVVMSSVNGVDPTEDGAYAHYGVAKAAVTMYARYLARDVGPAGVRVNVIAPGTVPTGRLKDLWAGTPGQDPAARTALRRLPEPSEVADSAHYLLDDHSSYVTGQVLVLDGGRTP</sequence>
<dbReference type="InterPro" id="IPR036291">
    <property type="entry name" value="NAD(P)-bd_dom_sf"/>
</dbReference>
<dbReference type="Pfam" id="PF13561">
    <property type="entry name" value="adh_short_C2"/>
    <property type="match status" value="1"/>
</dbReference>
<dbReference type="EMBL" id="CP163441">
    <property type="protein sequence ID" value="XDQ47603.1"/>
    <property type="molecule type" value="Genomic_DNA"/>
</dbReference>
<organism evidence="3">
    <name type="scientific">Streptomyces sp. R39</name>
    <dbReference type="NCBI Taxonomy" id="3238631"/>
    <lineage>
        <taxon>Bacteria</taxon>
        <taxon>Bacillati</taxon>
        <taxon>Actinomycetota</taxon>
        <taxon>Actinomycetes</taxon>
        <taxon>Kitasatosporales</taxon>
        <taxon>Streptomycetaceae</taxon>
        <taxon>Streptomyces</taxon>
    </lineage>
</organism>
<name>A0AB39R1X7_9ACTN</name>
<accession>A0AB39R1X7</accession>
<dbReference type="PANTHER" id="PTHR42760">
    <property type="entry name" value="SHORT-CHAIN DEHYDROGENASES/REDUCTASES FAMILY MEMBER"/>
    <property type="match status" value="1"/>
</dbReference>
<evidence type="ECO:0000313" key="3">
    <source>
        <dbReference type="EMBL" id="XDQ47603.1"/>
    </source>
</evidence>
<proteinExistence type="inferred from homology"/>
<evidence type="ECO:0000256" key="2">
    <source>
        <dbReference type="ARBA" id="ARBA00023002"/>
    </source>
</evidence>
<dbReference type="GO" id="GO:0016616">
    <property type="term" value="F:oxidoreductase activity, acting on the CH-OH group of donors, NAD or NADP as acceptor"/>
    <property type="evidence" value="ECO:0007669"/>
    <property type="project" value="TreeGrafter"/>
</dbReference>
<dbReference type="PANTHER" id="PTHR42760:SF133">
    <property type="entry name" value="3-OXOACYL-[ACYL-CARRIER-PROTEIN] REDUCTASE"/>
    <property type="match status" value="1"/>
</dbReference>
<dbReference type="RefSeq" id="WP_369226500.1">
    <property type="nucleotide sequence ID" value="NZ_CP163441.1"/>
</dbReference>
<dbReference type="CDD" id="cd05233">
    <property type="entry name" value="SDR_c"/>
    <property type="match status" value="1"/>
</dbReference>
<keyword evidence="2 3" id="KW-0560">Oxidoreductase</keyword>
<dbReference type="EC" id="1.1.1.-" evidence="3"/>
<reference evidence="3" key="1">
    <citation type="submission" date="2024-07" db="EMBL/GenBank/DDBJ databases">
        <authorList>
            <person name="Yu S.T."/>
        </authorList>
    </citation>
    <scope>NUCLEOTIDE SEQUENCE</scope>
    <source>
        <strain evidence="3">R39</strain>
    </source>
</reference>
<dbReference type="SUPFAM" id="SSF51735">
    <property type="entry name" value="NAD(P)-binding Rossmann-fold domains"/>
    <property type="match status" value="1"/>
</dbReference>
<evidence type="ECO:0000256" key="1">
    <source>
        <dbReference type="ARBA" id="ARBA00006484"/>
    </source>
</evidence>
<dbReference type="Gene3D" id="3.40.50.720">
    <property type="entry name" value="NAD(P)-binding Rossmann-like Domain"/>
    <property type="match status" value="1"/>
</dbReference>
<protein>
    <submittedName>
        <fullName evidence="3">SDR family NAD(P)-dependent oxidoreductase</fullName>
        <ecNumber evidence="3">1.1.1.-</ecNumber>
    </submittedName>
</protein>
<dbReference type="PRINTS" id="PR00081">
    <property type="entry name" value="GDHRDH"/>
</dbReference>
<dbReference type="InterPro" id="IPR002347">
    <property type="entry name" value="SDR_fam"/>
</dbReference>